<proteinExistence type="predicted"/>
<accession>A0A182SGP6</accession>
<feature type="region of interest" description="Disordered" evidence="1">
    <location>
        <begin position="353"/>
        <end position="560"/>
    </location>
</feature>
<evidence type="ECO:0000313" key="2">
    <source>
        <dbReference type="EnsemblMetazoa" id="AMAM006414-PA"/>
    </source>
</evidence>
<feature type="region of interest" description="Disordered" evidence="1">
    <location>
        <begin position="1"/>
        <end position="333"/>
    </location>
</feature>
<feature type="compositionally biased region" description="Polar residues" evidence="1">
    <location>
        <begin position="127"/>
        <end position="137"/>
    </location>
</feature>
<feature type="compositionally biased region" description="Polar residues" evidence="1">
    <location>
        <begin position="229"/>
        <end position="256"/>
    </location>
</feature>
<reference evidence="3" key="1">
    <citation type="submission" date="2013-09" db="EMBL/GenBank/DDBJ databases">
        <title>The Genome Sequence of Anopheles maculatus species B.</title>
        <authorList>
            <consortium name="The Broad Institute Genomics Platform"/>
            <person name="Neafsey D.E."/>
            <person name="Besansky N."/>
            <person name="Howell P."/>
            <person name="Walton C."/>
            <person name="Young S.K."/>
            <person name="Zeng Q."/>
            <person name="Gargeya S."/>
            <person name="Fitzgerald M."/>
            <person name="Haas B."/>
            <person name="Abouelleil A."/>
            <person name="Allen A.W."/>
            <person name="Alvarado L."/>
            <person name="Arachchi H.M."/>
            <person name="Berlin A.M."/>
            <person name="Chapman S.B."/>
            <person name="Gainer-Dewar J."/>
            <person name="Goldberg J."/>
            <person name="Griggs A."/>
            <person name="Gujja S."/>
            <person name="Hansen M."/>
            <person name="Howarth C."/>
            <person name="Imamovic A."/>
            <person name="Ireland A."/>
            <person name="Larimer J."/>
            <person name="McCowan C."/>
            <person name="Murphy C."/>
            <person name="Pearson M."/>
            <person name="Poon T.W."/>
            <person name="Priest M."/>
            <person name="Roberts A."/>
            <person name="Saif S."/>
            <person name="Shea T."/>
            <person name="Sisk P."/>
            <person name="Sykes S."/>
            <person name="Wortman J."/>
            <person name="Nusbaum C."/>
            <person name="Birren B."/>
        </authorList>
    </citation>
    <scope>NUCLEOTIDE SEQUENCE [LARGE SCALE GENOMIC DNA]</scope>
    <source>
        <strain evidence="3">maculatus3</strain>
    </source>
</reference>
<feature type="compositionally biased region" description="Polar residues" evidence="1">
    <location>
        <begin position="318"/>
        <end position="330"/>
    </location>
</feature>
<name>A0A182SGP6_9DIPT</name>
<dbReference type="EnsemblMetazoa" id="AMAM006414-RA">
    <property type="protein sequence ID" value="AMAM006414-PA"/>
    <property type="gene ID" value="AMAM006414"/>
</dbReference>
<feature type="compositionally biased region" description="Polar residues" evidence="1">
    <location>
        <begin position="291"/>
        <end position="308"/>
    </location>
</feature>
<reference evidence="2" key="2">
    <citation type="submission" date="2020-05" db="UniProtKB">
        <authorList>
            <consortium name="EnsemblMetazoa"/>
        </authorList>
    </citation>
    <scope>IDENTIFICATION</scope>
    <source>
        <strain evidence="2">maculatus3</strain>
    </source>
</reference>
<keyword evidence="3" id="KW-1185">Reference proteome</keyword>
<protein>
    <submittedName>
        <fullName evidence="2">Uncharacterized protein</fullName>
    </submittedName>
</protein>
<feature type="compositionally biased region" description="Polar residues" evidence="1">
    <location>
        <begin position="544"/>
        <end position="560"/>
    </location>
</feature>
<evidence type="ECO:0000256" key="1">
    <source>
        <dbReference type="SAM" id="MobiDB-lite"/>
    </source>
</evidence>
<feature type="compositionally biased region" description="Low complexity" evidence="1">
    <location>
        <begin position="156"/>
        <end position="165"/>
    </location>
</feature>
<feature type="compositionally biased region" description="Polar residues" evidence="1">
    <location>
        <begin position="166"/>
        <end position="214"/>
    </location>
</feature>
<feature type="region of interest" description="Disordered" evidence="1">
    <location>
        <begin position="627"/>
        <end position="646"/>
    </location>
</feature>
<organism evidence="2 3">
    <name type="scientific">Anopheles maculatus</name>
    <dbReference type="NCBI Taxonomy" id="74869"/>
    <lineage>
        <taxon>Eukaryota</taxon>
        <taxon>Metazoa</taxon>
        <taxon>Ecdysozoa</taxon>
        <taxon>Arthropoda</taxon>
        <taxon>Hexapoda</taxon>
        <taxon>Insecta</taxon>
        <taxon>Pterygota</taxon>
        <taxon>Neoptera</taxon>
        <taxon>Endopterygota</taxon>
        <taxon>Diptera</taxon>
        <taxon>Nematocera</taxon>
        <taxon>Culicoidea</taxon>
        <taxon>Culicidae</taxon>
        <taxon>Anophelinae</taxon>
        <taxon>Anopheles</taxon>
        <taxon>Anopheles maculatus group</taxon>
    </lineage>
</organism>
<feature type="compositionally biased region" description="Basic and acidic residues" evidence="1">
    <location>
        <begin position="138"/>
        <end position="153"/>
    </location>
</feature>
<feature type="compositionally biased region" description="Polar residues" evidence="1">
    <location>
        <begin position="353"/>
        <end position="386"/>
    </location>
</feature>
<dbReference type="VEuPathDB" id="VectorBase:AMAM006414"/>
<sequence length="646" mass="68012">MLSPTKKDATVTADNALGSSSSKLRHKTAPTTSGASGRSHKKRQGKKTIVPVADASEDYSSGEADDEMEEETRSTPTATIATAAAAAAATIPKKSPAKTAPHNAIEAVNNGTSTVKVSPRALRDHSLSPNGKGQKNKTISERRQKETSLDRAVKATTTGTTEQTTDSSNNVPKTAQESSTTTIPNEPESPSNVTQATGDKPTQQNHSTEATNEVVSEGSKDDTAKQECVVQSNRSSAEGGTSSVISRSTGNRSSLEQTKENVPSKAEQKEGVILQAPSSTPGTPEKKDSNRSVANKESYTRPSPTKASEQGKNDATKVTHQSSANSSVISESLPLVNGVEINEKISVITESKNCLTTTAEPLVQSTVSEPGSQGRDTNASGPNVTTPEKKTVGTMVDPGQTANGSADDCRSPNPKLPPTDVDNSTNRTSVERAANGSADDCRSPNPKLPPTDVDNSTNRTSVERAANGANNTASVLKINENYDKHHHNQHQQQHHAEPPRNRPKVIVDSISSSTSSGEPKANEEPATDASKTTEVIRAREDSNETPVKSTDTGIIQQTPAIVPAVQQSTPATVHEMAMHKKKFMKTMDTNTVDTASPQPAKPLANEKSDQSVIKQNDEVTKLASFTHAPSGISNSTNVSGSLAAST</sequence>
<evidence type="ECO:0000313" key="3">
    <source>
        <dbReference type="Proteomes" id="UP000075901"/>
    </source>
</evidence>
<feature type="region of interest" description="Disordered" evidence="1">
    <location>
        <begin position="590"/>
        <end position="610"/>
    </location>
</feature>
<dbReference type="Proteomes" id="UP000075901">
    <property type="component" value="Unassembled WGS sequence"/>
</dbReference>
<dbReference type="AlphaFoldDB" id="A0A182SGP6"/>
<feature type="compositionally biased region" description="Basic residues" evidence="1">
    <location>
        <begin position="484"/>
        <end position="493"/>
    </location>
</feature>
<feature type="compositionally biased region" description="Polar residues" evidence="1">
    <location>
        <begin position="631"/>
        <end position="646"/>
    </location>
</feature>
<feature type="compositionally biased region" description="Low complexity" evidence="1">
    <location>
        <begin position="74"/>
        <end position="101"/>
    </location>
</feature>